<accession>A0A1V5SLU7</accession>
<evidence type="ECO:0000259" key="3">
    <source>
        <dbReference type="SMART" id="SM01360"/>
    </source>
</evidence>
<dbReference type="EMBL" id="MWBQ01000170">
    <property type="protein sequence ID" value="OQA55203.1"/>
    <property type="molecule type" value="Genomic_DNA"/>
</dbReference>
<gene>
    <name evidence="4" type="ORF">BWY41_01733</name>
</gene>
<proteinExistence type="inferred from homology"/>
<dbReference type="Pfam" id="PF00207">
    <property type="entry name" value="A2M"/>
    <property type="match status" value="1"/>
</dbReference>
<organism evidence="4">
    <name type="scientific">Candidatus Atribacter allofermentans</name>
    <dbReference type="NCBI Taxonomy" id="1852833"/>
    <lineage>
        <taxon>Bacteria</taxon>
        <taxon>Pseudomonadati</taxon>
        <taxon>Atribacterota</taxon>
        <taxon>Atribacteria</taxon>
        <taxon>Atribacterales</taxon>
        <taxon>Atribacteraceae</taxon>
        <taxon>Atribacter</taxon>
    </lineage>
</organism>
<dbReference type="SMART" id="SM01360">
    <property type="entry name" value="A2M"/>
    <property type="match status" value="1"/>
</dbReference>
<protein>
    <recommendedName>
        <fullName evidence="5">MG2 domain protein</fullName>
    </recommendedName>
</protein>
<dbReference type="Gene3D" id="2.20.130.20">
    <property type="match status" value="1"/>
</dbReference>
<dbReference type="PANTHER" id="PTHR40094:SF1">
    <property type="entry name" value="UBIQUITIN DOMAIN-CONTAINING PROTEIN"/>
    <property type="match status" value="1"/>
</dbReference>
<dbReference type="InterPro" id="IPR011625">
    <property type="entry name" value="A2M_N_BRD"/>
</dbReference>
<comment type="similarity">
    <text evidence="1">Belongs to the protease inhibitor I39 (alpha-2-macroglobulin) family. Bacterial alpha-2-macroglobulin subfamily.</text>
</comment>
<name>A0A1V5SLU7_9BACT</name>
<dbReference type="InterPro" id="IPR001599">
    <property type="entry name" value="Macroglobln_a2"/>
</dbReference>
<dbReference type="Pfam" id="PF07703">
    <property type="entry name" value="A2M_BRD"/>
    <property type="match status" value="1"/>
</dbReference>
<dbReference type="CDD" id="cd02891">
    <property type="entry name" value="A2M_like"/>
    <property type="match status" value="1"/>
</dbReference>
<reference evidence="4" key="1">
    <citation type="submission" date="2017-02" db="EMBL/GenBank/DDBJ databases">
        <title>Delving into the versatile metabolic prowess of the omnipresent phylum Bacteroidetes.</title>
        <authorList>
            <person name="Nobu M.K."/>
            <person name="Mei R."/>
            <person name="Narihiro T."/>
            <person name="Kuroda K."/>
            <person name="Liu W.-T."/>
        </authorList>
    </citation>
    <scope>NUCLEOTIDE SEQUENCE</scope>
    <source>
        <strain evidence="4">ADurb.Bin276</strain>
    </source>
</reference>
<dbReference type="InterPro" id="IPR008930">
    <property type="entry name" value="Terpenoid_cyclase/PrenylTrfase"/>
</dbReference>
<evidence type="ECO:0000313" key="4">
    <source>
        <dbReference type="EMBL" id="OQA55203.1"/>
    </source>
</evidence>
<dbReference type="InterPro" id="IPR041246">
    <property type="entry name" value="Bact_MG10"/>
</dbReference>
<evidence type="ECO:0000256" key="1">
    <source>
        <dbReference type="ARBA" id="ARBA00010556"/>
    </source>
</evidence>
<dbReference type="Pfam" id="PF01835">
    <property type="entry name" value="MG2"/>
    <property type="match status" value="1"/>
</dbReference>
<feature type="domain" description="Alpha-2-macroglobulin" evidence="3">
    <location>
        <begin position="820"/>
        <end position="908"/>
    </location>
</feature>
<dbReference type="InterPro" id="IPR002890">
    <property type="entry name" value="MG2"/>
</dbReference>
<dbReference type="Gene3D" id="1.50.10.20">
    <property type="match status" value="1"/>
</dbReference>
<dbReference type="SUPFAM" id="SSF48239">
    <property type="entry name" value="Terpenoid cyclases/Protein prenyltransferases"/>
    <property type="match status" value="1"/>
</dbReference>
<dbReference type="SMART" id="SM01359">
    <property type="entry name" value="A2M_N_2"/>
    <property type="match status" value="1"/>
</dbReference>
<dbReference type="PANTHER" id="PTHR40094">
    <property type="entry name" value="ALPHA-2-MACROGLOBULIN HOMOLOG"/>
    <property type="match status" value="1"/>
</dbReference>
<dbReference type="Proteomes" id="UP000485569">
    <property type="component" value="Unassembled WGS sequence"/>
</dbReference>
<dbReference type="GO" id="GO:0004866">
    <property type="term" value="F:endopeptidase inhibitor activity"/>
    <property type="evidence" value="ECO:0007669"/>
    <property type="project" value="InterPro"/>
</dbReference>
<dbReference type="Pfam" id="PF17973">
    <property type="entry name" value="bMG10"/>
    <property type="match status" value="1"/>
</dbReference>
<sequence length="1484" mass="171654">MKLLSWISLVFVIVFIFLSGSSFASPYISLSVPAHIYPGESIEARVNVSEIKSLQMSLFRIDEPENYILESNKEYFFSIDTWRPKRPLNEQEKWQNLKFSFFQSLRGIASKVLSPSLKQSLKDILGIEGSIPARPIEITSDDYHRNSSLLKSWLQEIRYSKDDFYAYQTITLNPLQEGVYLLTAAGGGKEARVIFSVTRLSLISKVDQNQMVVFVQDRKSGQILEKVRMRLLENNQVVSEGETNSEGLWSKTELKQKEMTIMAQMDNEYAFMNIYPYYFDSSSKLDVFIYTERPLYKPGQRVYFKSLLREKLATSYFAPPPGEKVKAVLTDYRDNIYSSTELVSDEYGNLSSWFDLPMSLDEGDYLIKLSWKNSDFYRMVSIENYEKPSFEAEVKTEKETYANREKVTVKVQANYYSGQPLTPGTFRYQILRYPMYYWRYGFQSEMVEENTGTLDENGEAEITFIPEVEGNAYWYEAQVGVFDAAYRGVQKTAQVKVLMGDFALVLKSNRYFVGMNQNLQYTIEAFDAEEKKVDVGKVYATIYLLTWDKEKKDWNETSAKLFSFEVVNGKADIDFAMEKPGYYRLECETRDEKGNTITASDTFYVTGSGFYLPTTGIELHLDKKEYKVGETANVLVVPPVTEEFPHLLTIEGEKIHQIEVKSTVKGPYQVSIPITKDYILGCYVTLSAFYNGNYYNESIQIPVIPEKELLVKISTEKEVYLPQEKGKLKVTILGNDSLPRKCDFSLAIVDQAIFDISWQWWEKIYEHYYQNLYNRVYTQSSWYEYFYGQGETVQNVRPQFKGNGRGGAGEPTVRKYFPDTLLWMPSIKTNQQGEAEIEFTCPDNLASWRVEVRANTADEFGESVINFRTSSPFAFRVELPPFLSQGDTIQTQMTLWNEYPKQKVRLEAQTGSEIKIGTYPPEVEIDANQNLVIPVQFQAIEAGLPYVRMYARGDLAGDAIEVTQKVKPRGVEIEQFFTTFVSDEKGQLNFTYQPEMFNHPPQVECILYRNLNGVFYQIMEDMYYYPYGCTEQTSSRIISLLSLPLPDNLEWTKTVPREIQEGIYQLYALQHYDGGWGWWNLDDSNVFNTSHALLALITAREKGYLVSENSILQAKSYLMSINKDLVPWEKAMSYYVLSQDGEKITDLTSFEIDKRLERMDVKELAWLSLVAQGKAQQSLLKELIKRAQPIGDAVFYGYSNPEKPWEDDRFLATCWATLALNKENRSIAEKSFLWLLRNIQSEWYINTIEKAYFMKLALLFQEESMVSKTRYQIMLNSEKTTEGQFESDSFSKKIDLNGEKLLSGENQLELFGEGVYLMTVKIRGFTSGLPPSSQIKVSKNYWKLKPIKNEEGNFIFTKEAISSLQPGDELVCEILIESPHQFDNLVIEDGMAAGFELIRNDYVYQLQEDRAHNNSDFPIYVNKKIYDQLPVLFVSRIEEGENMIRYYLRVRDAGSFYVRPTQAYLMYFPEVRGYSKEHEFTSGR</sequence>
<evidence type="ECO:0008006" key="5">
    <source>
        <dbReference type="Google" id="ProtNLM"/>
    </source>
</evidence>
<dbReference type="Gene3D" id="2.60.40.1930">
    <property type="match status" value="1"/>
</dbReference>
<evidence type="ECO:0000259" key="2">
    <source>
        <dbReference type="SMART" id="SM01359"/>
    </source>
</evidence>
<feature type="domain" description="Alpha-2-macroglobulin bait region" evidence="2">
    <location>
        <begin position="617"/>
        <end position="756"/>
    </location>
</feature>
<dbReference type="InterPro" id="IPR051802">
    <property type="entry name" value="YfhM-like"/>
</dbReference>
<comment type="caution">
    <text evidence="4">The sequence shown here is derived from an EMBL/GenBank/DDBJ whole genome shotgun (WGS) entry which is preliminary data.</text>
</comment>